<keyword evidence="3" id="KW-0520">NAD</keyword>
<sequence length="314" mass="34395">MKIVFLDADTVGEVPNINLLNRLGDEFITYEATSPSNLLERMQGADIVITNKVKIGREAILKNPTLKLICIAATGMDHIDLKTAKENEIQVKNVVGYSTSSVVQLTVALLLSLINQIGYYDSYVKSGQYSKGNSFTHLGKPFWEIKGKVVGIIGLGQIGNEAAKILATFGAKIIYFSTSGLNNSQSYEQVTLDELMRKSDIICVHAPLNERTKNLIAYRELSLLKPTSLIVNVGRGGIINEADLAKAIDANLLAGAAVDVFTTEPLLKDNPLMQVKNTEKLLMTPHIAWSSIEARTTMVAEVAKNIQEFLNRSK</sequence>
<dbReference type="InterPro" id="IPR006139">
    <property type="entry name" value="D-isomer_2_OHA_DH_cat_dom"/>
</dbReference>
<dbReference type="GO" id="GO:0016616">
    <property type="term" value="F:oxidoreductase activity, acting on the CH-OH group of donors, NAD or NADP as acceptor"/>
    <property type="evidence" value="ECO:0007669"/>
    <property type="project" value="InterPro"/>
</dbReference>
<protein>
    <submittedName>
        <fullName evidence="7">D-2-hydroxyacid dehydrogenase</fullName>
    </submittedName>
</protein>
<dbReference type="Proteomes" id="UP001200642">
    <property type="component" value="Unassembled WGS sequence"/>
</dbReference>
<comment type="caution">
    <text evidence="7">The sequence shown here is derived from an EMBL/GenBank/DDBJ whole genome shotgun (WGS) entry which is preliminary data.</text>
</comment>
<dbReference type="SUPFAM" id="SSF51735">
    <property type="entry name" value="NAD(P)-binding Rossmann-fold domains"/>
    <property type="match status" value="1"/>
</dbReference>
<dbReference type="NCBIfam" id="NF006263">
    <property type="entry name" value="PRK08410.1"/>
    <property type="match status" value="1"/>
</dbReference>
<organism evidence="7 8">
    <name type="scientific">Cerina litoralis</name>
    <dbReference type="NCBI Taxonomy" id="2874477"/>
    <lineage>
        <taxon>Bacteria</taxon>
        <taxon>Pseudomonadati</taxon>
        <taxon>Bacteroidota</taxon>
        <taxon>Flavobacteriia</taxon>
        <taxon>Flavobacteriales</taxon>
        <taxon>Flavobacteriaceae</taxon>
        <taxon>Cerina</taxon>
    </lineage>
</organism>
<dbReference type="InterPro" id="IPR006140">
    <property type="entry name" value="D-isomer_DH_NAD-bd"/>
</dbReference>
<dbReference type="PROSITE" id="PS00065">
    <property type="entry name" value="D_2_HYDROXYACID_DH_1"/>
    <property type="match status" value="1"/>
</dbReference>
<comment type="similarity">
    <text evidence="1 4">Belongs to the D-isomer specific 2-hydroxyacid dehydrogenase family.</text>
</comment>
<dbReference type="InterPro" id="IPR036291">
    <property type="entry name" value="NAD(P)-bd_dom_sf"/>
</dbReference>
<dbReference type="Pfam" id="PF02826">
    <property type="entry name" value="2-Hacid_dh_C"/>
    <property type="match status" value="1"/>
</dbReference>
<keyword evidence="8" id="KW-1185">Reference proteome</keyword>
<dbReference type="PANTHER" id="PTHR43761">
    <property type="entry name" value="D-ISOMER SPECIFIC 2-HYDROXYACID DEHYDROGENASE FAMILY PROTEIN (AFU_ORTHOLOGUE AFUA_1G13630)"/>
    <property type="match status" value="1"/>
</dbReference>
<evidence type="ECO:0000256" key="4">
    <source>
        <dbReference type="RuleBase" id="RU003719"/>
    </source>
</evidence>
<reference evidence="7" key="1">
    <citation type="submission" date="2023-02" db="EMBL/GenBank/DDBJ databases">
        <title>Genome of Flavobacteriaceae gen. nov. sp. strain F89.</title>
        <authorList>
            <person name="Wang Y."/>
        </authorList>
    </citation>
    <scope>NUCLEOTIDE SEQUENCE</scope>
    <source>
        <strain evidence="7">F89</strain>
    </source>
</reference>
<dbReference type="InterPro" id="IPR029752">
    <property type="entry name" value="D-isomer_DH_CS1"/>
</dbReference>
<dbReference type="InterPro" id="IPR029753">
    <property type="entry name" value="D-isomer_DH_CS"/>
</dbReference>
<accession>A0AAE3JUC2</accession>
<dbReference type="AlphaFoldDB" id="A0AAE3JUC2"/>
<dbReference type="PROSITE" id="PS00671">
    <property type="entry name" value="D_2_HYDROXYACID_DH_3"/>
    <property type="match status" value="1"/>
</dbReference>
<dbReference type="GO" id="GO:0051287">
    <property type="term" value="F:NAD binding"/>
    <property type="evidence" value="ECO:0007669"/>
    <property type="project" value="InterPro"/>
</dbReference>
<dbReference type="InterPro" id="IPR050418">
    <property type="entry name" value="D-iso_2-hydroxyacid_DH_PdxB"/>
</dbReference>
<proteinExistence type="inferred from homology"/>
<gene>
    <name evidence="7" type="ORF">K8352_15965</name>
</gene>
<keyword evidence="2 4" id="KW-0560">Oxidoreductase</keyword>
<feature type="domain" description="D-isomer specific 2-hydroxyacid dehydrogenase NAD-binding" evidence="6">
    <location>
        <begin position="107"/>
        <end position="288"/>
    </location>
</feature>
<feature type="domain" description="D-isomer specific 2-hydroxyacid dehydrogenase catalytic" evidence="5">
    <location>
        <begin position="22"/>
        <end position="312"/>
    </location>
</feature>
<evidence type="ECO:0000256" key="1">
    <source>
        <dbReference type="ARBA" id="ARBA00005854"/>
    </source>
</evidence>
<dbReference type="SUPFAM" id="SSF52283">
    <property type="entry name" value="Formate/glycerate dehydrogenase catalytic domain-like"/>
    <property type="match status" value="1"/>
</dbReference>
<evidence type="ECO:0000313" key="8">
    <source>
        <dbReference type="Proteomes" id="UP001200642"/>
    </source>
</evidence>
<name>A0AAE3JUC2_9FLAO</name>
<evidence type="ECO:0000259" key="5">
    <source>
        <dbReference type="Pfam" id="PF00389"/>
    </source>
</evidence>
<evidence type="ECO:0000256" key="3">
    <source>
        <dbReference type="ARBA" id="ARBA00023027"/>
    </source>
</evidence>
<dbReference type="EMBL" id="JAIRBC010000027">
    <property type="protein sequence ID" value="MCG2462257.1"/>
    <property type="molecule type" value="Genomic_DNA"/>
</dbReference>
<dbReference type="PANTHER" id="PTHR43761:SF1">
    <property type="entry name" value="D-ISOMER SPECIFIC 2-HYDROXYACID DEHYDROGENASE CATALYTIC DOMAIN-CONTAINING PROTEIN-RELATED"/>
    <property type="match status" value="1"/>
</dbReference>
<dbReference type="Pfam" id="PF00389">
    <property type="entry name" value="2-Hacid_dh"/>
    <property type="match status" value="1"/>
</dbReference>
<dbReference type="Gene3D" id="3.40.50.720">
    <property type="entry name" value="NAD(P)-binding Rossmann-like Domain"/>
    <property type="match status" value="2"/>
</dbReference>
<evidence type="ECO:0000256" key="2">
    <source>
        <dbReference type="ARBA" id="ARBA00023002"/>
    </source>
</evidence>
<dbReference type="RefSeq" id="WP_317903396.1">
    <property type="nucleotide sequence ID" value="NZ_JAIRBC010000027.1"/>
</dbReference>
<evidence type="ECO:0000313" key="7">
    <source>
        <dbReference type="EMBL" id="MCG2462257.1"/>
    </source>
</evidence>
<evidence type="ECO:0000259" key="6">
    <source>
        <dbReference type="Pfam" id="PF02826"/>
    </source>
</evidence>